<accession>A0AC35F4L1</accession>
<proteinExistence type="predicted"/>
<organism evidence="1 2">
    <name type="scientific">Panagrolaimus sp. PS1159</name>
    <dbReference type="NCBI Taxonomy" id="55785"/>
    <lineage>
        <taxon>Eukaryota</taxon>
        <taxon>Metazoa</taxon>
        <taxon>Ecdysozoa</taxon>
        <taxon>Nematoda</taxon>
        <taxon>Chromadorea</taxon>
        <taxon>Rhabditida</taxon>
        <taxon>Tylenchina</taxon>
        <taxon>Panagrolaimomorpha</taxon>
        <taxon>Panagrolaimoidea</taxon>
        <taxon>Panagrolaimidae</taxon>
        <taxon>Panagrolaimus</taxon>
    </lineage>
</organism>
<dbReference type="Proteomes" id="UP000887580">
    <property type="component" value="Unplaced"/>
</dbReference>
<dbReference type="WBParaSite" id="PS1159_v2.g13790.t1">
    <property type="protein sequence ID" value="PS1159_v2.g13790.t1"/>
    <property type="gene ID" value="PS1159_v2.g13790"/>
</dbReference>
<sequence length="243" mass="25314">IIAAIIAHGSTVKPVTNESKITSSVTEGTTVKMPEQEIFESQTSSTILPIESIPVIIPSDQKPTESSTQITVTEIIATSTTGVLGAQNVDATTIISETFKPSESTTVAVPISIAPLENSQSIAPIAPFDEDQVVEEKAPDATTVVAPISIAPLGEGQIVAGESSTSEPTVETTVMLSESKSTSNIATEVPTTVSNEKATIIPIITPNQEKVSETTIGTTEDVIEQTTPKNSNKVDATTVAKNI</sequence>
<evidence type="ECO:0000313" key="1">
    <source>
        <dbReference type="Proteomes" id="UP000887580"/>
    </source>
</evidence>
<evidence type="ECO:0000313" key="2">
    <source>
        <dbReference type="WBParaSite" id="PS1159_v2.g13790.t1"/>
    </source>
</evidence>
<name>A0AC35F4L1_9BILA</name>
<protein>
    <submittedName>
        <fullName evidence="2">Uncharacterized protein</fullName>
    </submittedName>
</protein>
<reference evidence="2" key="1">
    <citation type="submission" date="2022-11" db="UniProtKB">
        <authorList>
            <consortium name="WormBaseParasite"/>
        </authorList>
    </citation>
    <scope>IDENTIFICATION</scope>
</reference>